<dbReference type="OrthoDB" id="74360at2759"/>
<accession>A0A3A2ZF35</accession>
<evidence type="ECO:0000256" key="3">
    <source>
        <dbReference type="ARBA" id="ARBA00022630"/>
    </source>
</evidence>
<proteinExistence type="inferred from homology"/>
<evidence type="ECO:0000256" key="2">
    <source>
        <dbReference type="ARBA" id="ARBA00010139"/>
    </source>
</evidence>
<protein>
    <submittedName>
        <fullName evidence="5">Flavin-binding monooxygenase</fullName>
    </submittedName>
</protein>
<dbReference type="PANTHER" id="PTHR42877:SF5">
    <property type="entry name" value="L-ORNITHINE N(5)-MONOOXYGENASE-RELATED"/>
    <property type="match status" value="1"/>
</dbReference>
<organism evidence="5 6">
    <name type="scientific">Aspergillus sclerotialis</name>
    <dbReference type="NCBI Taxonomy" id="2070753"/>
    <lineage>
        <taxon>Eukaryota</taxon>
        <taxon>Fungi</taxon>
        <taxon>Dikarya</taxon>
        <taxon>Ascomycota</taxon>
        <taxon>Pezizomycotina</taxon>
        <taxon>Eurotiomycetes</taxon>
        <taxon>Eurotiomycetidae</taxon>
        <taxon>Eurotiales</taxon>
        <taxon>Aspergillaceae</taxon>
        <taxon>Aspergillus</taxon>
        <taxon>Aspergillus subgen. Polypaecilum</taxon>
    </lineage>
</organism>
<evidence type="ECO:0000313" key="6">
    <source>
        <dbReference type="Proteomes" id="UP000266188"/>
    </source>
</evidence>
<dbReference type="InterPro" id="IPR051209">
    <property type="entry name" value="FAD-bind_Monooxygenase_sf"/>
</dbReference>
<dbReference type="Proteomes" id="UP000266188">
    <property type="component" value="Unassembled WGS sequence"/>
</dbReference>
<dbReference type="EMBL" id="MVGC01000245">
    <property type="protein sequence ID" value="RJE21190.1"/>
    <property type="molecule type" value="Genomic_DNA"/>
</dbReference>
<sequence>MPGILIPVIGISLTAAVAILIACCAAQVVPAIVKYAGFVKQYARSGQWFHARPNHVYTELEKFLFKWMPLKQRLLRLRVFFSADEETTTYFPTPKGQKARLAVEEESKRYIKSITPKKYWNNIIPTFPLGCKRRIFDPDYLDYLNRPNVELLPEGIQEMTETGIITSSGISDDFDIIVLATSSQVSQFLTPIQIFGSNGQSLQKQWNECRGDKLI</sequence>
<dbReference type="AlphaFoldDB" id="A0A3A2ZF35"/>
<gene>
    <name evidence="5" type="ORF">PHISCL_06466</name>
</gene>
<keyword evidence="5" id="KW-0503">Monooxygenase</keyword>
<keyword evidence="3" id="KW-0285">Flavoprotein</keyword>
<reference evidence="6" key="1">
    <citation type="submission" date="2017-02" db="EMBL/GenBank/DDBJ databases">
        <authorList>
            <person name="Tafer H."/>
            <person name="Lopandic K."/>
        </authorList>
    </citation>
    <scope>NUCLEOTIDE SEQUENCE [LARGE SCALE GENOMIC DNA]</scope>
    <source>
        <strain evidence="6">CBS 366.77</strain>
    </source>
</reference>
<dbReference type="InterPro" id="IPR036188">
    <property type="entry name" value="FAD/NAD-bd_sf"/>
</dbReference>
<dbReference type="SUPFAM" id="SSF51905">
    <property type="entry name" value="FAD/NAD(P)-binding domain"/>
    <property type="match status" value="1"/>
</dbReference>
<keyword evidence="6" id="KW-1185">Reference proteome</keyword>
<comment type="cofactor">
    <cofactor evidence="1">
        <name>FAD</name>
        <dbReference type="ChEBI" id="CHEBI:57692"/>
    </cofactor>
</comment>
<dbReference type="PANTHER" id="PTHR42877">
    <property type="entry name" value="L-ORNITHINE N(5)-MONOOXYGENASE-RELATED"/>
    <property type="match status" value="1"/>
</dbReference>
<name>A0A3A2ZF35_9EURO</name>
<dbReference type="GO" id="GO:0004497">
    <property type="term" value="F:monooxygenase activity"/>
    <property type="evidence" value="ECO:0007669"/>
    <property type="project" value="UniProtKB-KW"/>
</dbReference>
<evidence type="ECO:0000313" key="5">
    <source>
        <dbReference type="EMBL" id="RJE21190.1"/>
    </source>
</evidence>
<comment type="caution">
    <text evidence="5">The sequence shown here is derived from an EMBL/GenBank/DDBJ whole genome shotgun (WGS) entry which is preliminary data.</text>
</comment>
<evidence type="ECO:0000256" key="4">
    <source>
        <dbReference type="ARBA" id="ARBA00022827"/>
    </source>
</evidence>
<keyword evidence="5" id="KW-0560">Oxidoreductase</keyword>
<keyword evidence="4" id="KW-0274">FAD</keyword>
<evidence type="ECO:0000256" key="1">
    <source>
        <dbReference type="ARBA" id="ARBA00001974"/>
    </source>
</evidence>
<comment type="similarity">
    <text evidence="2">Belongs to the FAD-binding monooxygenase family.</text>
</comment>